<dbReference type="InterPro" id="IPR041657">
    <property type="entry name" value="HTH_17"/>
</dbReference>
<dbReference type="InterPro" id="IPR009061">
    <property type="entry name" value="DNA-bd_dom_put_sf"/>
</dbReference>
<gene>
    <name evidence="2" type="ORF">O9Z63_13080</name>
</gene>
<protein>
    <submittedName>
        <fullName evidence="2">Helix-turn-helix domain-containing protein</fullName>
    </submittedName>
</protein>
<dbReference type="PANTHER" id="PTHR34585">
    <property type="match status" value="1"/>
</dbReference>
<reference evidence="2 3" key="1">
    <citation type="journal article" date="2011" name="Int. J. Syst. Evol. Microbiol.">
        <title>Hymenobacter yonginensis sp. nov., isolated from a mesotrophic artificial lake.</title>
        <authorList>
            <person name="Joung Y."/>
            <person name="Cho S.H."/>
            <person name="Kim H."/>
            <person name="Kim S.B."/>
            <person name="Joh K."/>
        </authorList>
    </citation>
    <scope>NUCLEOTIDE SEQUENCE [LARGE SCALE GENOMIC DNA]</scope>
    <source>
        <strain evidence="2 3">KCTC 22745</strain>
    </source>
</reference>
<sequence length="95" mass="11212">MNLVVLQSEAYDQLQQNTFAYMRKLMEQERKKATIDWLDNAEAAALLKISKRTLQSWRDEGLIGFSQIGGKIYYNREEIDRMLLKHHHKPFRATA</sequence>
<evidence type="ECO:0000313" key="2">
    <source>
        <dbReference type="EMBL" id="WBO83312.1"/>
    </source>
</evidence>
<dbReference type="Proteomes" id="UP001211872">
    <property type="component" value="Chromosome"/>
</dbReference>
<organism evidence="2 3">
    <name type="scientific">Hymenobacter yonginensis</name>
    <dbReference type="NCBI Taxonomy" id="748197"/>
    <lineage>
        <taxon>Bacteria</taxon>
        <taxon>Pseudomonadati</taxon>
        <taxon>Bacteroidota</taxon>
        <taxon>Cytophagia</taxon>
        <taxon>Cytophagales</taxon>
        <taxon>Hymenobacteraceae</taxon>
        <taxon>Hymenobacter</taxon>
    </lineage>
</organism>
<dbReference type="SUPFAM" id="SSF46955">
    <property type="entry name" value="Putative DNA-binding domain"/>
    <property type="match status" value="1"/>
</dbReference>
<evidence type="ECO:0000313" key="3">
    <source>
        <dbReference type="Proteomes" id="UP001211872"/>
    </source>
</evidence>
<accession>A0ABY7PJ52</accession>
<keyword evidence="3" id="KW-1185">Reference proteome</keyword>
<proteinExistence type="predicted"/>
<dbReference type="PANTHER" id="PTHR34585:SF22">
    <property type="entry name" value="HELIX-TURN-HELIX DOMAIN-CONTAINING PROTEIN"/>
    <property type="match status" value="1"/>
</dbReference>
<feature type="domain" description="Helix-turn-helix" evidence="1">
    <location>
        <begin position="37"/>
        <end position="85"/>
    </location>
</feature>
<dbReference type="Gene3D" id="1.10.1660.10">
    <property type="match status" value="1"/>
</dbReference>
<name>A0ABY7PJ52_9BACT</name>
<evidence type="ECO:0000259" key="1">
    <source>
        <dbReference type="Pfam" id="PF12728"/>
    </source>
</evidence>
<dbReference type="EMBL" id="CP115396">
    <property type="protein sequence ID" value="WBO83312.1"/>
    <property type="molecule type" value="Genomic_DNA"/>
</dbReference>
<dbReference type="Pfam" id="PF12728">
    <property type="entry name" value="HTH_17"/>
    <property type="match status" value="1"/>
</dbReference>
<dbReference type="RefSeq" id="WP_270125692.1">
    <property type="nucleotide sequence ID" value="NZ_CP115396.1"/>
</dbReference>